<sequence>MQPTQVRKRNIRLQATDIDGNALAGIKVSIKQTKMNFPFGCGMNKKILMSTDYQNWFKKRFSVTTFSNEMKWYSTEGKQGQENYTLADAMLSFAQENNISVRGHNIIWDNKKEQPQWVHQLDSNQLRAAATQRVSSIVTRYKGQVIGWDVVNENLHFSFYEDTLGENASAAFYSQTRQLDPKTILFMNEYNTIEDNRDQLATPDKYLKMLQRIKAFPGNNEIQLGIGLEAHFPPLKPNIAYMRAGLDMLGSAKYPIWLTEVDIGQIQNQAGYLEEILREGYSHPGVTGIVIFSGPYIKGCWANMCMTDPNFKNTAVGDAVDKLLKEWKFGAFEATTNSEGYIETSLFHGDYEVSVLCLERNSSYSLGLNVAGVFKEETIHVLIKL</sequence>
<dbReference type="GO" id="GO:0031176">
    <property type="term" value="F:endo-1,4-beta-xylanase activity"/>
    <property type="evidence" value="ECO:0007669"/>
    <property type="project" value="UniProtKB-ARBA"/>
</dbReference>
<dbReference type="SUPFAM" id="SSF51445">
    <property type="entry name" value="(Trans)glycosidases"/>
    <property type="match status" value="1"/>
</dbReference>
<comment type="similarity">
    <text evidence="1">Belongs to the glycosyl hydrolase 10 (cellulase F) family.</text>
</comment>
<keyword evidence="4" id="KW-0624">Polysaccharide degradation</keyword>
<dbReference type="Proteomes" id="UP001419268">
    <property type="component" value="Unassembled WGS sequence"/>
</dbReference>
<evidence type="ECO:0000313" key="6">
    <source>
        <dbReference type="EMBL" id="KAK9165331.1"/>
    </source>
</evidence>
<dbReference type="InterPro" id="IPR017853">
    <property type="entry name" value="GH"/>
</dbReference>
<dbReference type="Gene3D" id="3.20.20.80">
    <property type="entry name" value="Glycosidases"/>
    <property type="match status" value="1"/>
</dbReference>
<evidence type="ECO:0000256" key="4">
    <source>
        <dbReference type="ARBA" id="ARBA00023326"/>
    </source>
</evidence>
<proteinExistence type="inferred from homology"/>
<dbReference type="PANTHER" id="PTHR31490">
    <property type="entry name" value="GLYCOSYL HYDROLASE"/>
    <property type="match status" value="1"/>
</dbReference>
<comment type="caution">
    <text evidence="6">The sequence shown here is derived from an EMBL/GenBank/DDBJ whole genome shotgun (WGS) entry which is preliminary data.</text>
</comment>
<evidence type="ECO:0000256" key="3">
    <source>
        <dbReference type="ARBA" id="ARBA00023277"/>
    </source>
</evidence>
<dbReference type="PANTHER" id="PTHR31490:SF52">
    <property type="entry name" value="ENDO-1,4-BETA-XYLANASE 5-RELATED"/>
    <property type="match status" value="1"/>
</dbReference>
<dbReference type="EMBL" id="JBBNAG010000001">
    <property type="protein sequence ID" value="KAK9165331.1"/>
    <property type="molecule type" value="Genomic_DNA"/>
</dbReference>
<accession>A0AAP0L6U6</accession>
<evidence type="ECO:0000259" key="5">
    <source>
        <dbReference type="PROSITE" id="PS51760"/>
    </source>
</evidence>
<evidence type="ECO:0000313" key="7">
    <source>
        <dbReference type="Proteomes" id="UP001419268"/>
    </source>
</evidence>
<name>A0AAP0L6U6_9MAGN</name>
<dbReference type="SMART" id="SM00633">
    <property type="entry name" value="Glyco_10"/>
    <property type="match status" value="1"/>
</dbReference>
<dbReference type="AlphaFoldDB" id="A0AAP0L6U6"/>
<evidence type="ECO:0000256" key="1">
    <source>
        <dbReference type="ARBA" id="ARBA00007495"/>
    </source>
</evidence>
<dbReference type="PROSITE" id="PS51760">
    <property type="entry name" value="GH10_2"/>
    <property type="match status" value="1"/>
</dbReference>
<keyword evidence="2" id="KW-0378">Hydrolase</keyword>
<feature type="domain" description="GH10" evidence="5">
    <location>
        <begin position="24"/>
        <end position="323"/>
    </location>
</feature>
<dbReference type="InterPro" id="IPR044846">
    <property type="entry name" value="GH10"/>
</dbReference>
<dbReference type="GO" id="GO:0000272">
    <property type="term" value="P:polysaccharide catabolic process"/>
    <property type="evidence" value="ECO:0007669"/>
    <property type="project" value="UniProtKB-KW"/>
</dbReference>
<keyword evidence="3" id="KW-0119">Carbohydrate metabolism</keyword>
<gene>
    <name evidence="6" type="ORF">Scep_000522</name>
</gene>
<dbReference type="Pfam" id="PF00331">
    <property type="entry name" value="Glyco_hydro_10"/>
    <property type="match status" value="1"/>
</dbReference>
<evidence type="ECO:0000256" key="2">
    <source>
        <dbReference type="ARBA" id="ARBA00022801"/>
    </source>
</evidence>
<keyword evidence="7" id="KW-1185">Reference proteome</keyword>
<protein>
    <recommendedName>
        <fullName evidence="5">GH10 domain-containing protein</fullName>
    </recommendedName>
</protein>
<organism evidence="6 7">
    <name type="scientific">Stephania cephalantha</name>
    <dbReference type="NCBI Taxonomy" id="152367"/>
    <lineage>
        <taxon>Eukaryota</taxon>
        <taxon>Viridiplantae</taxon>
        <taxon>Streptophyta</taxon>
        <taxon>Embryophyta</taxon>
        <taxon>Tracheophyta</taxon>
        <taxon>Spermatophyta</taxon>
        <taxon>Magnoliopsida</taxon>
        <taxon>Ranunculales</taxon>
        <taxon>Menispermaceae</taxon>
        <taxon>Menispermoideae</taxon>
        <taxon>Cissampelideae</taxon>
        <taxon>Stephania</taxon>
    </lineage>
</organism>
<reference evidence="6 7" key="1">
    <citation type="submission" date="2024-01" db="EMBL/GenBank/DDBJ databases">
        <title>Genome assemblies of Stephania.</title>
        <authorList>
            <person name="Yang L."/>
        </authorList>
    </citation>
    <scope>NUCLEOTIDE SEQUENCE [LARGE SCALE GENOMIC DNA]</scope>
    <source>
        <strain evidence="6">JXDWG</strain>
        <tissue evidence="6">Leaf</tissue>
    </source>
</reference>
<dbReference type="InterPro" id="IPR001000">
    <property type="entry name" value="GH10_dom"/>
</dbReference>